<dbReference type="Pfam" id="PF14808">
    <property type="entry name" value="TMEM164"/>
    <property type="match status" value="1"/>
</dbReference>
<feature type="transmembrane region" description="Helical" evidence="1">
    <location>
        <begin position="201"/>
        <end position="223"/>
    </location>
</feature>
<evidence type="ECO:0000256" key="1">
    <source>
        <dbReference type="SAM" id="Phobius"/>
    </source>
</evidence>
<name>A0A538SZU0_UNCEI</name>
<accession>A0A538SZU0</accession>
<feature type="transmembrane region" description="Helical" evidence="1">
    <location>
        <begin position="41"/>
        <end position="60"/>
    </location>
</feature>
<evidence type="ECO:0000313" key="3">
    <source>
        <dbReference type="Proteomes" id="UP000316852"/>
    </source>
</evidence>
<feature type="transmembrane region" description="Helical" evidence="1">
    <location>
        <begin position="128"/>
        <end position="146"/>
    </location>
</feature>
<comment type="caution">
    <text evidence="2">The sequence shown here is derived from an EMBL/GenBank/DDBJ whole genome shotgun (WGS) entry which is preliminary data.</text>
</comment>
<protein>
    <submittedName>
        <fullName evidence="2">TIGR02206 family membrane protein</fullName>
    </submittedName>
</protein>
<reference evidence="2 3" key="1">
    <citation type="journal article" date="2019" name="Nat. Microbiol.">
        <title>Mediterranean grassland soil C-N compound turnover is dependent on rainfall and depth, and is mediated by genomically divergent microorganisms.</title>
        <authorList>
            <person name="Diamond S."/>
            <person name="Andeer P.F."/>
            <person name="Li Z."/>
            <person name="Crits-Christoph A."/>
            <person name="Burstein D."/>
            <person name="Anantharaman K."/>
            <person name="Lane K.R."/>
            <person name="Thomas B.C."/>
            <person name="Pan C."/>
            <person name="Northen T.R."/>
            <person name="Banfield J.F."/>
        </authorList>
    </citation>
    <scope>NUCLEOTIDE SEQUENCE [LARGE SCALE GENOMIC DNA]</scope>
    <source>
        <strain evidence="2">WS_6</strain>
    </source>
</reference>
<feature type="transmembrane region" description="Helical" evidence="1">
    <location>
        <begin position="12"/>
        <end position="29"/>
    </location>
</feature>
<dbReference type="EMBL" id="VBOW01000074">
    <property type="protein sequence ID" value="TMQ56886.1"/>
    <property type="molecule type" value="Genomic_DNA"/>
</dbReference>
<evidence type="ECO:0000313" key="2">
    <source>
        <dbReference type="EMBL" id="TMQ56886.1"/>
    </source>
</evidence>
<sequence>MNPFERFGLEHVTTLIALVAVAILLSWVLRRSHGGFARVRTAVRFGLAGLLSFGLVFALADALPIRRLDWLDVLPLHFCDLAVLIAVWALLTRRQIACEILYFWGLSGTVIAMLTPDVDHGFPDSRCLSFFALHGGVAVSAAVLAFGHGVRPRPRADLHVFWLTNAYAAIIGVIDAVAHENYLYLRAKPSQPSLLDVMGPWPWYILAADALGFVLFKVLMIPFSNHKATFSHR</sequence>
<feature type="transmembrane region" description="Helical" evidence="1">
    <location>
        <begin position="100"/>
        <end position="116"/>
    </location>
</feature>
<keyword evidence="1" id="KW-0812">Transmembrane</keyword>
<dbReference type="AlphaFoldDB" id="A0A538SZU0"/>
<organism evidence="2 3">
    <name type="scientific">Eiseniibacteriota bacterium</name>
    <dbReference type="NCBI Taxonomy" id="2212470"/>
    <lineage>
        <taxon>Bacteria</taxon>
        <taxon>Candidatus Eiseniibacteriota</taxon>
    </lineage>
</organism>
<dbReference type="NCBIfam" id="TIGR02206">
    <property type="entry name" value="intg_mem_TP0381"/>
    <property type="match status" value="1"/>
</dbReference>
<proteinExistence type="predicted"/>
<keyword evidence="1" id="KW-1133">Transmembrane helix</keyword>
<dbReference type="Proteomes" id="UP000316852">
    <property type="component" value="Unassembled WGS sequence"/>
</dbReference>
<feature type="transmembrane region" description="Helical" evidence="1">
    <location>
        <begin position="72"/>
        <end position="91"/>
    </location>
</feature>
<gene>
    <name evidence="2" type="ORF">E6K76_12040</name>
</gene>
<feature type="transmembrane region" description="Helical" evidence="1">
    <location>
        <begin position="158"/>
        <end position="178"/>
    </location>
</feature>
<dbReference type="InterPro" id="IPR011737">
    <property type="entry name" value="CHP02206_TP0381"/>
</dbReference>
<keyword evidence="1" id="KW-0472">Membrane</keyword>